<dbReference type="PANTHER" id="PTHR33992">
    <property type="entry name" value="RIBONUCLEASE P PROTEIN COMPONENT"/>
    <property type="match status" value="1"/>
</dbReference>
<reference evidence="9 10" key="1">
    <citation type="submission" date="2023-09" db="EMBL/GenBank/DDBJ databases">
        <authorList>
            <person name="Rey-Velasco X."/>
        </authorList>
    </citation>
    <scope>NUCLEOTIDE SEQUENCE [LARGE SCALE GENOMIC DNA]</scope>
    <source>
        <strain evidence="9 10">W345</strain>
    </source>
</reference>
<dbReference type="PANTHER" id="PTHR33992:SF1">
    <property type="entry name" value="RIBONUCLEASE P PROTEIN COMPONENT"/>
    <property type="match status" value="1"/>
</dbReference>
<comment type="caution">
    <text evidence="9">The sequence shown here is derived from an EMBL/GenBank/DDBJ whole genome shotgun (WGS) entry which is preliminary data.</text>
</comment>
<evidence type="ECO:0000256" key="6">
    <source>
        <dbReference type="ARBA" id="ARBA00022884"/>
    </source>
</evidence>
<protein>
    <recommendedName>
        <fullName evidence="7 8">Ribonuclease P protein component</fullName>
        <shortName evidence="7">RNase P protein</shortName>
        <shortName evidence="7">RNaseP protein</shortName>
        <ecNumber evidence="7 8">3.1.26.5</ecNumber>
    </recommendedName>
    <alternativeName>
        <fullName evidence="7">Protein C5</fullName>
    </alternativeName>
</protein>
<keyword evidence="4 7" id="KW-0255">Endonuclease</keyword>
<name>A0ABU2WD36_9GAMM</name>
<dbReference type="Gene3D" id="3.30.230.10">
    <property type="match status" value="1"/>
</dbReference>
<evidence type="ECO:0000256" key="5">
    <source>
        <dbReference type="ARBA" id="ARBA00022801"/>
    </source>
</evidence>
<dbReference type="Proteomes" id="UP001254608">
    <property type="component" value="Unassembled WGS sequence"/>
</dbReference>
<dbReference type="PROSITE" id="PS00648">
    <property type="entry name" value="RIBONUCLEASE_P"/>
    <property type="match status" value="1"/>
</dbReference>
<dbReference type="HAMAP" id="MF_00227">
    <property type="entry name" value="RNase_P"/>
    <property type="match status" value="1"/>
</dbReference>
<dbReference type="EC" id="3.1.26.5" evidence="7 8"/>
<dbReference type="InterPro" id="IPR014721">
    <property type="entry name" value="Ribsml_uS5_D2-typ_fold_subgr"/>
</dbReference>
<comment type="subunit">
    <text evidence="7">Consists of a catalytic RNA component (M1 or rnpB) and a protein subunit.</text>
</comment>
<evidence type="ECO:0000256" key="2">
    <source>
        <dbReference type="ARBA" id="ARBA00022694"/>
    </source>
</evidence>
<dbReference type="InterPro" id="IPR020568">
    <property type="entry name" value="Ribosomal_Su5_D2-typ_SF"/>
</dbReference>
<accession>A0ABU2WD36</accession>
<dbReference type="EMBL" id="JAVRIC010000001">
    <property type="protein sequence ID" value="MDT0495782.1"/>
    <property type="molecule type" value="Genomic_DNA"/>
</dbReference>
<evidence type="ECO:0000256" key="3">
    <source>
        <dbReference type="ARBA" id="ARBA00022722"/>
    </source>
</evidence>
<sequence length="117" mass="13401">MQRFTPQSRLRKPAEFKAVFAAGKRFSGQHLGAVISDCPGQEPRLGLAIAKRAVPHAVDRNRIKRQIRESFRVNRSRLPQVDVVFKARNGAAQAENAQLRAELEQLWKRVRERWGIC</sequence>
<evidence type="ECO:0000313" key="9">
    <source>
        <dbReference type="EMBL" id="MDT0495782.1"/>
    </source>
</evidence>
<comment type="catalytic activity">
    <reaction evidence="7">
        <text>Endonucleolytic cleavage of RNA, removing 5'-extranucleotides from tRNA precursor.</text>
        <dbReference type="EC" id="3.1.26.5"/>
    </reaction>
</comment>
<comment type="function">
    <text evidence="1 7">RNaseP catalyzes the removal of the 5'-leader sequence from pre-tRNA to produce the mature 5'-terminus. It can also cleave other RNA substrates such as 4.5S RNA. The protein component plays an auxiliary but essential role in vivo by binding to the 5'-leader sequence and broadening the substrate specificity of the ribozyme.</text>
</comment>
<proteinExistence type="inferred from homology"/>
<dbReference type="GO" id="GO:0004526">
    <property type="term" value="F:ribonuclease P activity"/>
    <property type="evidence" value="ECO:0007669"/>
    <property type="project" value="UniProtKB-EC"/>
</dbReference>
<organism evidence="9 10">
    <name type="scientific">Banduia mediterranea</name>
    <dbReference type="NCBI Taxonomy" id="3075609"/>
    <lineage>
        <taxon>Bacteria</taxon>
        <taxon>Pseudomonadati</taxon>
        <taxon>Pseudomonadota</taxon>
        <taxon>Gammaproteobacteria</taxon>
        <taxon>Nevskiales</taxon>
        <taxon>Algiphilaceae</taxon>
        <taxon>Banduia</taxon>
    </lineage>
</organism>
<dbReference type="SUPFAM" id="SSF54211">
    <property type="entry name" value="Ribosomal protein S5 domain 2-like"/>
    <property type="match status" value="1"/>
</dbReference>
<evidence type="ECO:0000256" key="4">
    <source>
        <dbReference type="ARBA" id="ARBA00022759"/>
    </source>
</evidence>
<keyword evidence="10" id="KW-1185">Reference proteome</keyword>
<dbReference type="InterPro" id="IPR000100">
    <property type="entry name" value="RNase_P"/>
</dbReference>
<evidence type="ECO:0000256" key="7">
    <source>
        <dbReference type="HAMAP-Rule" id="MF_00227"/>
    </source>
</evidence>
<evidence type="ECO:0000256" key="1">
    <source>
        <dbReference type="ARBA" id="ARBA00002663"/>
    </source>
</evidence>
<evidence type="ECO:0000256" key="8">
    <source>
        <dbReference type="NCBIfam" id="TIGR00188"/>
    </source>
</evidence>
<dbReference type="InterPro" id="IPR020539">
    <property type="entry name" value="RNase_P_CS"/>
</dbReference>
<dbReference type="RefSeq" id="WP_311363176.1">
    <property type="nucleotide sequence ID" value="NZ_JAVRIC010000001.1"/>
</dbReference>
<keyword evidence="3 7" id="KW-0540">Nuclease</keyword>
<comment type="similarity">
    <text evidence="7">Belongs to the RnpA family.</text>
</comment>
<gene>
    <name evidence="7 9" type="primary">rnpA</name>
    <name evidence="9" type="ORF">RM530_00160</name>
</gene>
<dbReference type="NCBIfam" id="TIGR00188">
    <property type="entry name" value="rnpA"/>
    <property type="match status" value="1"/>
</dbReference>
<keyword evidence="6 7" id="KW-0694">RNA-binding</keyword>
<keyword evidence="2 7" id="KW-0819">tRNA processing</keyword>
<evidence type="ECO:0000313" key="10">
    <source>
        <dbReference type="Proteomes" id="UP001254608"/>
    </source>
</evidence>
<dbReference type="Pfam" id="PF00825">
    <property type="entry name" value="Ribonuclease_P"/>
    <property type="match status" value="1"/>
</dbReference>
<keyword evidence="5 7" id="KW-0378">Hydrolase</keyword>